<evidence type="ECO:0000256" key="1">
    <source>
        <dbReference type="SAM" id="MobiDB-lite"/>
    </source>
</evidence>
<name>A0A5E5BPU8_9BURK</name>
<gene>
    <name evidence="3" type="ORF">PBR20603_01256</name>
</gene>
<dbReference type="Proteomes" id="UP000382040">
    <property type="component" value="Unassembled WGS sequence"/>
</dbReference>
<keyword evidence="2" id="KW-0732">Signal</keyword>
<sequence length="144" mass="15164">MPPRHITPQTLSAIRAAASRRFALMALCLLTVTGAARVQAQSMPPAVATPADPFHQPCVDVRASPEMDGPPHVSQPGAAATMPSTNRIVRKQYVDLDNRCATPPAFAPTRDIDSTSVWYVDAPAGARLATSRRVGASALHGLAS</sequence>
<proteinExistence type="predicted"/>
<evidence type="ECO:0000256" key="2">
    <source>
        <dbReference type="SAM" id="SignalP"/>
    </source>
</evidence>
<accession>A0A5E5BPU8</accession>
<reference evidence="3 4" key="1">
    <citation type="submission" date="2019-08" db="EMBL/GenBank/DDBJ databases">
        <authorList>
            <person name="Peeters C."/>
        </authorList>
    </citation>
    <scope>NUCLEOTIDE SEQUENCE [LARGE SCALE GENOMIC DNA]</scope>
    <source>
        <strain evidence="3 4">LMG 20603</strain>
    </source>
</reference>
<evidence type="ECO:0008006" key="5">
    <source>
        <dbReference type="Google" id="ProtNLM"/>
    </source>
</evidence>
<evidence type="ECO:0000313" key="3">
    <source>
        <dbReference type="EMBL" id="VVE87327.1"/>
    </source>
</evidence>
<protein>
    <recommendedName>
        <fullName evidence="5">Lipoprotein</fullName>
    </recommendedName>
</protein>
<dbReference type="AlphaFoldDB" id="A0A5E5BPU8"/>
<dbReference type="EMBL" id="CABPST010000002">
    <property type="protein sequence ID" value="VVE87327.1"/>
    <property type="molecule type" value="Genomic_DNA"/>
</dbReference>
<feature type="region of interest" description="Disordered" evidence="1">
    <location>
        <begin position="46"/>
        <end position="85"/>
    </location>
</feature>
<keyword evidence="4" id="KW-1185">Reference proteome</keyword>
<organism evidence="3 4">
    <name type="scientific">Pandoraea bronchicola</name>
    <dbReference type="NCBI Taxonomy" id="2508287"/>
    <lineage>
        <taxon>Bacteria</taxon>
        <taxon>Pseudomonadati</taxon>
        <taxon>Pseudomonadota</taxon>
        <taxon>Betaproteobacteria</taxon>
        <taxon>Burkholderiales</taxon>
        <taxon>Burkholderiaceae</taxon>
        <taxon>Pandoraea</taxon>
    </lineage>
</organism>
<dbReference type="RefSeq" id="WP_150558674.1">
    <property type="nucleotide sequence ID" value="NZ_CABPST010000002.1"/>
</dbReference>
<dbReference type="OrthoDB" id="8942115at2"/>
<evidence type="ECO:0000313" key="4">
    <source>
        <dbReference type="Proteomes" id="UP000382040"/>
    </source>
</evidence>
<feature type="signal peptide" evidence="2">
    <location>
        <begin position="1"/>
        <end position="40"/>
    </location>
</feature>
<feature type="chain" id="PRO_5022734513" description="Lipoprotein" evidence="2">
    <location>
        <begin position="41"/>
        <end position="144"/>
    </location>
</feature>